<dbReference type="InterPro" id="IPR058136">
    <property type="entry name" value="AmpC"/>
</dbReference>
<dbReference type="Proteomes" id="UP000276886">
    <property type="component" value="Unassembled WGS sequence"/>
</dbReference>
<keyword evidence="4 6" id="KW-0378">Hydrolase</keyword>
<dbReference type="GO" id="GO:0046677">
    <property type="term" value="P:response to antibiotic"/>
    <property type="evidence" value="ECO:0007669"/>
    <property type="project" value="UniProtKB-UniRule"/>
</dbReference>
<feature type="compositionally biased region" description="Basic and acidic residues" evidence="7">
    <location>
        <begin position="1"/>
        <end position="19"/>
    </location>
</feature>
<dbReference type="InterPro" id="IPR001466">
    <property type="entry name" value="Beta-lactam-related"/>
</dbReference>
<protein>
    <recommendedName>
        <fullName evidence="3 6">Beta-lactamase</fullName>
        <ecNumber evidence="3 6">3.5.2.6</ecNumber>
    </recommendedName>
</protein>
<dbReference type="AlphaFoldDB" id="A0A3M2WX87"/>
<dbReference type="PANTHER" id="PTHR46825:SF8">
    <property type="entry name" value="BETA-LACTAMASE-RELATED"/>
    <property type="match status" value="1"/>
</dbReference>
<dbReference type="Gene3D" id="3.40.710.10">
    <property type="entry name" value="DD-peptidase/beta-lactamase superfamily"/>
    <property type="match status" value="1"/>
</dbReference>
<dbReference type="PANTHER" id="PTHR46825">
    <property type="entry name" value="D-ALANYL-D-ALANINE-CARBOXYPEPTIDASE/ENDOPEPTIDASE AMPH"/>
    <property type="match status" value="1"/>
</dbReference>
<dbReference type="EMBL" id="RBPQ01000075">
    <property type="protein sequence ID" value="RMO30489.1"/>
    <property type="molecule type" value="Genomic_DNA"/>
</dbReference>
<feature type="region of interest" description="Disordered" evidence="7">
    <location>
        <begin position="61"/>
        <end position="109"/>
    </location>
</feature>
<evidence type="ECO:0000313" key="9">
    <source>
        <dbReference type="EMBL" id="RMO30489.1"/>
    </source>
</evidence>
<dbReference type="EC" id="3.5.2.6" evidence="3 6"/>
<feature type="compositionally biased region" description="Basic and acidic residues" evidence="7">
    <location>
        <begin position="85"/>
        <end position="108"/>
    </location>
</feature>
<feature type="domain" description="Beta-lactamase-related" evidence="8">
    <location>
        <begin position="215"/>
        <end position="556"/>
    </location>
</feature>
<evidence type="ECO:0000256" key="1">
    <source>
        <dbReference type="ARBA" id="ARBA00001526"/>
    </source>
</evidence>
<evidence type="ECO:0000256" key="3">
    <source>
        <dbReference type="ARBA" id="ARBA00012865"/>
    </source>
</evidence>
<evidence type="ECO:0000259" key="8">
    <source>
        <dbReference type="Pfam" id="PF00144"/>
    </source>
</evidence>
<dbReference type="NCBIfam" id="NF033085">
    <property type="entry name" value="bla_class_C"/>
    <property type="match status" value="1"/>
</dbReference>
<evidence type="ECO:0000256" key="4">
    <source>
        <dbReference type="ARBA" id="ARBA00022801"/>
    </source>
</evidence>
<dbReference type="SUPFAM" id="SSF56601">
    <property type="entry name" value="beta-lactamase/transpeptidase-like"/>
    <property type="match status" value="1"/>
</dbReference>
<keyword evidence="9" id="KW-0121">Carboxypeptidase</keyword>
<dbReference type="GO" id="GO:0004180">
    <property type="term" value="F:carboxypeptidase activity"/>
    <property type="evidence" value="ECO:0007669"/>
    <property type="project" value="UniProtKB-KW"/>
</dbReference>
<gene>
    <name evidence="9" type="ORF">ALQ44_04673</name>
</gene>
<dbReference type="GO" id="GO:0008800">
    <property type="term" value="F:beta-lactamase activity"/>
    <property type="evidence" value="ECO:0007669"/>
    <property type="project" value="UniProtKB-UniRule"/>
</dbReference>
<organism evidence="9 10">
    <name type="scientific">Pseudomonas syringae pv. pisi</name>
    <dbReference type="NCBI Taxonomy" id="59510"/>
    <lineage>
        <taxon>Bacteria</taxon>
        <taxon>Pseudomonadati</taxon>
        <taxon>Pseudomonadota</taxon>
        <taxon>Gammaproteobacteria</taxon>
        <taxon>Pseudomonadales</taxon>
        <taxon>Pseudomonadaceae</taxon>
        <taxon>Pseudomonas</taxon>
        <taxon>Pseudomonas syringae</taxon>
    </lineage>
</organism>
<dbReference type="InterPro" id="IPR050491">
    <property type="entry name" value="AmpC-like"/>
</dbReference>
<comment type="catalytic activity">
    <reaction evidence="1 6">
        <text>a beta-lactam + H2O = a substituted beta-amino acid</text>
        <dbReference type="Rhea" id="RHEA:20401"/>
        <dbReference type="ChEBI" id="CHEBI:15377"/>
        <dbReference type="ChEBI" id="CHEBI:35627"/>
        <dbReference type="ChEBI" id="CHEBI:140347"/>
        <dbReference type="EC" id="3.5.2.6"/>
    </reaction>
</comment>
<dbReference type="InterPro" id="IPR001586">
    <property type="entry name" value="Beta-lactam_class-C_AS"/>
</dbReference>
<accession>A0A3M2WX87</accession>
<dbReference type="InterPro" id="IPR012338">
    <property type="entry name" value="Beta-lactam/transpept-like"/>
</dbReference>
<dbReference type="PROSITE" id="PS00336">
    <property type="entry name" value="BETA_LACTAMASE_C"/>
    <property type="match status" value="1"/>
</dbReference>
<evidence type="ECO:0000256" key="7">
    <source>
        <dbReference type="SAM" id="MobiDB-lite"/>
    </source>
</evidence>
<evidence type="ECO:0000313" key="10">
    <source>
        <dbReference type="Proteomes" id="UP000276886"/>
    </source>
</evidence>
<reference evidence="9 10" key="1">
    <citation type="submission" date="2018-08" db="EMBL/GenBank/DDBJ databases">
        <title>Recombination of ecologically and evolutionarily significant loci maintains genetic cohesion in the Pseudomonas syringae species complex.</title>
        <authorList>
            <person name="Dillon M."/>
            <person name="Thakur S."/>
            <person name="Almeida R.N.D."/>
            <person name="Weir B.S."/>
            <person name="Guttman D.S."/>
        </authorList>
    </citation>
    <scope>NUCLEOTIDE SEQUENCE [LARGE SCALE GENOMIC DNA]</scope>
    <source>
        <strain evidence="9 10">ICMP 2788</strain>
    </source>
</reference>
<evidence type="ECO:0000256" key="2">
    <source>
        <dbReference type="ARBA" id="ARBA00007840"/>
    </source>
</evidence>
<dbReference type="Pfam" id="PF00144">
    <property type="entry name" value="Beta-lactamase"/>
    <property type="match status" value="1"/>
</dbReference>
<keyword evidence="5 6" id="KW-0046">Antibiotic resistance</keyword>
<dbReference type="GO" id="GO:0030288">
    <property type="term" value="C:outer membrane-bounded periplasmic space"/>
    <property type="evidence" value="ECO:0007669"/>
    <property type="project" value="InterPro"/>
</dbReference>
<dbReference type="GO" id="GO:0017001">
    <property type="term" value="P:antibiotic catabolic process"/>
    <property type="evidence" value="ECO:0007669"/>
    <property type="project" value="InterPro"/>
</dbReference>
<comment type="similarity">
    <text evidence="2 6">Belongs to the class-C beta-lactamase family.</text>
</comment>
<sequence>MLQLCHRDDDRQAVDEAQHHRIRHQPHQFAEPQQAEQDHDQTAQQYGRQQILHALLNHQRDDHHRHGTGRTGHHARTPAEQRGQGTDDERTVEPHQRIEMGDQRKGDALGHQCKRCGEACQDFGTYTDRFHGLPERRSMEEAQKRGHITQTFDDRPPRWGFQESSLMIGPCPKTTRNNPMQWNGALLCTGLLLFNAVAVADDDTAPVDAFVQAEASKVMQENHIAGLSIAVTRQGKQQFYTYGVASKATGQPVTRDALFELGSISKTFTATLATWAQANGQLSLTQSIDSYIPQLQATRLGKVPVFHLGTHTAGGFPLQVPDKVQNTRQLMEYFKAWQPDYLPGTHRTYANPSVGLLGMVAARSMKLPYEQALQQRLFPALGLSNTYINVPDEKQALYAQGYNKLDEPVRVNPGPLAAEAYGVKSSSSDLLRFVEANIGLGQNDAALQKALRDTRTGYFKVGGMTQDLIWEQYPLPVHLDTLLEGNASAMLNTVKTEMIEPPQAAQSSVWVNKTGSTNGFGGYVAFIPEQQLGIAILANKNYPNEERVKLAYRILQKMGCCSTP</sequence>
<keyword evidence="9" id="KW-0645">Protease</keyword>
<feature type="region of interest" description="Disordered" evidence="7">
    <location>
        <begin position="1"/>
        <end position="45"/>
    </location>
</feature>
<feature type="compositionally biased region" description="Basic residues" evidence="7">
    <location>
        <begin position="65"/>
        <end position="76"/>
    </location>
</feature>
<proteinExistence type="inferred from homology"/>
<comment type="caution">
    <text evidence="9">The sequence shown here is derived from an EMBL/GenBank/DDBJ whole genome shotgun (WGS) entry which is preliminary data.</text>
</comment>
<evidence type="ECO:0000256" key="6">
    <source>
        <dbReference type="RuleBase" id="RU361140"/>
    </source>
</evidence>
<name>A0A3M2WX87_PSESJ</name>
<evidence type="ECO:0000256" key="5">
    <source>
        <dbReference type="ARBA" id="ARBA00023251"/>
    </source>
</evidence>